<evidence type="ECO:0008006" key="3">
    <source>
        <dbReference type="Google" id="ProtNLM"/>
    </source>
</evidence>
<dbReference type="Proteomes" id="UP000265515">
    <property type="component" value="Unassembled WGS sequence"/>
</dbReference>
<dbReference type="EMBL" id="BFEA01000621">
    <property type="protein sequence ID" value="GBG87577.1"/>
    <property type="molecule type" value="Genomic_DNA"/>
</dbReference>
<name>A0A388LZ30_CHABU</name>
<accession>A0A388LZ30</accession>
<evidence type="ECO:0000313" key="2">
    <source>
        <dbReference type="Proteomes" id="UP000265515"/>
    </source>
</evidence>
<comment type="caution">
    <text evidence="1">The sequence shown here is derived from an EMBL/GenBank/DDBJ whole genome shotgun (WGS) entry which is preliminary data.</text>
</comment>
<dbReference type="AlphaFoldDB" id="A0A388LZ30"/>
<gene>
    <name evidence="1" type="ORF">CBR_g45729</name>
</gene>
<organism evidence="1 2">
    <name type="scientific">Chara braunii</name>
    <name type="common">Braun's stonewort</name>
    <dbReference type="NCBI Taxonomy" id="69332"/>
    <lineage>
        <taxon>Eukaryota</taxon>
        <taxon>Viridiplantae</taxon>
        <taxon>Streptophyta</taxon>
        <taxon>Charophyceae</taxon>
        <taxon>Charales</taxon>
        <taxon>Characeae</taxon>
        <taxon>Chara</taxon>
    </lineage>
</organism>
<evidence type="ECO:0000313" key="1">
    <source>
        <dbReference type="EMBL" id="GBG87577.1"/>
    </source>
</evidence>
<proteinExistence type="predicted"/>
<reference evidence="1 2" key="1">
    <citation type="journal article" date="2018" name="Cell">
        <title>The Chara Genome: Secondary Complexity and Implications for Plant Terrestrialization.</title>
        <authorList>
            <person name="Nishiyama T."/>
            <person name="Sakayama H."/>
            <person name="Vries J.D."/>
            <person name="Buschmann H."/>
            <person name="Saint-Marcoux D."/>
            <person name="Ullrich K.K."/>
            <person name="Haas F.B."/>
            <person name="Vanderstraeten L."/>
            <person name="Becker D."/>
            <person name="Lang D."/>
            <person name="Vosolsobe S."/>
            <person name="Rombauts S."/>
            <person name="Wilhelmsson P.K.I."/>
            <person name="Janitza P."/>
            <person name="Kern R."/>
            <person name="Heyl A."/>
            <person name="Rumpler F."/>
            <person name="Villalobos L.I.A.C."/>
            <person name="Clay J.M."/>
            <person name="Skokan R."/>
            <person name="Toyoda A."/>
            <person name="Suzuki Y."/>
            <person name="Kagoshima H."/>
            <person name="Schijlen E."/>
            <person name="Tajeshwar N."/>
            <person name="Catarino B."/>
            <person name="Hetherington A.J."/>
            <person name="Saltykova A."/>
            <person name="Bonnot C."/>
            <person name="Breuninger H."/>
            <person name="Symeonidi A."/>
            <person name="Radhakrishnan G.V."/>
            <person name="Van Nieuwerburgh F."/>
            <person name="Deforce D."/>
            <person name="Chang C."/>
            <person name="Karol K.G."/>
            <person name="Hedrich R."/>
            <person name="Ulvskov P."/>
            <person name="Glockner G."/>
            <person name="Delwiche C.F."/>
            <person name="Petrasek J."/>
            <person name="Van de Peer Y."/>
            <person name="Friml J."/>
            <person name="Beilby M."/>
            <person name="Dolan L."/>
            <person name="Kohara Y."/>
            <person name="Sugano S."/>
            <person name="Fujiyama A."/>
            <person name="Delaux P.-M."/>
            <person name="Quint M."/>
            <person name="TheiBen G."/>
            <person name="Hagemann M."/>
            <person name="Harholt J."/>
            <person name="Dunand C."/>
            <person name="Zachgo S."/>
            <person name="Langdale J."/>
            <person name="Maumus F."/>
            <person name="Straeten D.V.D."/>
            <person name="Gould S.B."/>
            <person name="Rensing S.A."/>
        </authorList>
    </citation>
    <scope>NUCLEOTIDE SEQUENCE [LARGE SCALE GENOMIC DNA]</scope>
    <source>
        <strain evidence="1 2">S276</strain>
    </source>
</reference>
<protein>
    <recommendedName>
        <fullName evidence="3">DNA methylase N-4/N-6 domain-containing protein</fullName>
    </recommendedName>
</protein>
<dbReference type="Gene3D" id="3.40.50.150">
    <property type="entry name" value="Vaccinia Virus protein VP39"/>
    <property type="match status" value="1"/>
</dbReference>
<keyword evidence="2" id="KW-1185">Reference proteome</keyword>
<sequence length="535" mass="57909">MCKIMRMWQKSEVKGQKLKPAVESFLKVDPDLESSEPEGEKKNQRWKRLDRATAKEQEMTLLYPRVQLQGNRVPMVAEDMSAQHWITIGSMPPENAVPILLEVIANQISLKEMENKFQLVKQLAYVCKAFAVGVGAGDFKEVEKEFPLHTKKKILEKFVGGIKRGQTSIPALDGHIKQALEWKNKERRPQAKEALYTFHSKPLVEPFVNRTEVTHENDSAGVKIINGDMQFLSKLQKEKLPISLTIFDFRYGFVHEGHASDHKPFPESDIVARFCSVDMLPSIRSAFREVCNAEQEFLTWCKPNVTNPGGPQLCPLPVPEAIYFVLWLVNNFSPAGACALDGFSGSGTGAIACVKANRNCFVVEINTKCAKGITTRLLTDVSDTLGRETLKRKQKVTQGSPTSELSGDAISVENELVANEDTGTAAGVAESVGRGAPVGYHGAALGDTELPTSLVGGPSGATLSTVEAVAGPTGVPETASWPSVELAPGPAGVQPTASGVPLPSEVRPVVGGPDILALHKCVGFAASGLMFQPEG</sequence>
<dbReference type="SUPFAM" id="SSF53335">
    <property type="entry name" value="S-adenosyl-L-methionine-dependent methyltransferases"/>
    <property type="match status" value="1"/>
</dbReference>
<dbReference type="InterPro" id="IPR029063">
    <property type="entry name" value="SAM-dependent_MTases_sf"/>
</dbReference>
<dbReference type="Gramene" id="GBG87577">
    <property type="protein sequence ID" value="GBG87577"/>
    <property type="gene ID" value="CBR_g45729"/>
</dbReference>